<dbReference type="Proteomes" id="UP001299235">
    <property type="component" value="Unassembled WGS sequence"/>
</dbReference>
<protein>
    <recommendedName>
        <fullName evidence="3">DNA-binding protein</fullName>
    </recommendedName>
</protein>
<sequence length="91" mass="10406">MEELKKMLLEVLRECKQPEFPPEPVPTRVAAKVLGVEQSTVINRMESGELDIGLVFRSKPTKRGQASRRSTYISPKKLYELTGFVWKGDKQ</sequence>
<proteinExistence type="predicted"/>
<gene>
    <name evidence="1" type="ORF">LKD42_14555</name>
</gene>
<organism evidence="1 2">
    <name type="scientific">Hominisplanchenecus faecis</name>
    <dbReference type="NCBI Taxonomy" id="2885351"/>
    <lineage>
        <taxon>Bacteria</taxon>
        <taxon>Bacillati</taxon>
        <taxon>Bacillota</taxon>
        <taxon>Clostridia</taxon>
        <taxon>Lachnospirales</taxon>
        <taxon>Lachnospiraceae</taxon>
        <taxon>Hominisplanchenecus</taxon>
    </lineage>
</organism>
<evidence type="ECO:0000313" key="2">
    <source>
        <dbReference type="Proteomes" id="UP001299235"/>
    </source>
</evidence>
<reference evidence="1 2" key="1">
    <citation type="submission" date="2021-10" db="EMBL/GenBank/DDBJ databases">
        <title>Anaerobic single-cell dispensing facilitates the cultivation of human gut bacteria.</title>
        <authorList>
            <person name="Afrizal A."/>
        </authorList>
    </citation>
    <scope>NUCLEOTIDE SEQUENCE [LARGE SCALE GENOMIC DNA]</scope>
    <source>
        <strain evidence="1 2">CLA-AA-H246</strain>
    </source>
</reference>
<accession>A0ABS8EZ22</accession>
<name>A0ABS8EZ22_9FIRM</name>
<dbReference type="RefSeq" id="WP_243411851.1">
    <property type="nucleotide sequence ID" value="NZ_JAJEQE010000082.1"/>
</dbReference>
<comment type="caution">
    <text evidence="1">The sequence shown here is derived from an EMBL/GenBank/DDBJ whole genome shotgun (WGS) entry which is preliminary data.</text>
</comment>
<evidence type="ECO:0000313" key="1">
    <source>
        <dbReference type="EMBL" id="MCC2150446.1"/>
    </source>
</evidence>
<evidence type="ECO:0008006" key="3">
    <source>
        <dbReference type="Google" id="ProtNLM"/>
    </source>
</evidence>
<keyword evidence="2" id="KW-1185">Reference proteome</keyword>
<dbReference type="EMBL" id="JAJEQE010000082">
    <property type="protein sequence ID" value="MCC2150446.1"/>
    <property type="molecule type" value="Genomic_DNA"/>
</dbReference>